<dbReference type="OrthoDB" id="3405898at2"/>
<reference evidence="1" key="1">
    <citation type="submission" date="2021-04" db="EMBL/GenBank/DDBJ databases">
        <title>Dactylosporangium aurantiacum NRRL B-8018 full assembly.</title>
        <authorList>
            <person name="Hartkoorn R.C."/>
            <person name="Beaudoing E."/>
            <person name="Hot D."/>
        </authorList>
    </citation>
    <scope>NUCLEOTIDE SEQUENCE</scope>
    <source>
        <strain evidence="1">NRRL B-8018</strain>
    </source>
</reference>
<dbReference type="Proteomes" id="UP001058003">
    <property type="component" value="Chromosome"/>
</dbReference>
<protein>
    <submittedName>
        <fullName evidence="1">Uncharacterized protein</fullName>
    </submittedName>
</protein>
<accession>A0A9Q9MGR2</accession>
<evidence type="ECO:0000313" key="2">
    <source>
        <dbReference type="Proteomes" id="UP001058003"/>
    </source>
</evidence>
<dbReference type="AlphaFoldDB" id="A0A9Q9MGR2"/>
<dbReference type="RefSeq" id="WP_156089830.1">
    <property type="nucleotide sequence ID" value="NZ_CP073767.1"/>
</dbReference>
<name>A0A9Q9MGR2_9ACTN</name>
<evidence type="ECO:0000313" key="1">
    <source>
        <dbReference type="EMBL" id="UWZ58553.1"/>
    </source>
</evidence>
<dbReference type="KEGG" id="daur:Daura_21685"/>
<proteinExistence type="predicted"/>
<dbReference type="EMBL" id="CP073767">
    <property type="protein sequence ID" value="UWZ58553.1"/>
    <property type="molecule type" value="Genomic_DNA"/>
</dbReference>
<gene>
    <name evidence="1" type="ORF">Daura_21685</name>
</gene>
<keyword evidence="2" id="KW-1185">Reference proteome</keyword>
<sequence length="83" mass="9493">MTTSLPPTTPSALFLRLTYARPDLVRTAGLPFTRRRIRTDTINAVFLTHTMHYDLVQPERRQRIGTAASYTELLNTLYGTTPR</sequence>
<organism evidence="1 2">
    <name type="scientific">Dactylosporangium aurantiacum</name>
    <dbReference type="NCBI Taxonomy" id="35754"/>
    <lineage>
        <taxon>Bacteria</taxon>
        <taxon>Bacillati</taxon>
        <taxon>Actinomycetota</taxon>
        <taxon>Actinomycetes</taxon>
        <taxon>Micromonosporales</taxon>
        <taxon>Micromonosporaceae</taxon>
        <taxon>Dactylosporangium</taxon>
    </lineage>
</organism>